<dbReference type="CDD" id="cd01561">
    <property type="entry name" value="CBS_like"/>
    <property type="match status" value="1"/>
</dbReference>
<name>A0A017S1P4_ASPRC</name>
<gene>
    <name evidence="2" type="ORF">EURHEDRAFT_518743</name>
</gene>
<dbReference type="EMBL" id="KK088450">
    <property type="protein sequence ID" value="EYE90978.1"/>
    <property type="molecule type" value="Genomic_DNA"/>
</dbReference>
<dbReference type="InterPro" id="IPR050214">
    <property type="entry name" value="Cys_Synth/Cystath_Beta-Synth"/>
</dbReference>
<dbReference type="GeneID" id="63701838"/>
<dbReference type="PANTHER" id="PTHR10314">
    <property type="entry name" value="CYSTATHIONINE BETA-SYNTHASE"/>
    <property type="match status" value="1"/>
</dbReference>
<dbReference type="SUPFAM" id="SSF53686">
    <property type="entry name" value="Tryptophan synthase beta subunit-like PLP-dependent enzymes"/>
    <property type="match status" value="1"/>
</dbReference>
<proteinExistence type="predicted"/>
<keyword evidence="3" id="KW-1185">Reference proteome</keyword>
<protein>
    <submittedName>
        <fullName evidence="2">Pyridoxal phosphate-dependent enzyme, beta subunit</fullName>
    </submittedName>
</protein>
<dbReference type="Proteomes" id="UP000019804">
    <property type="component" value="Unassembled WGS sequence"/>
</dbReference>
<reference evidence="3" key="1">
    <citation type="journal article" date="2014" name="Nat. Commun.">
        <title>Genomic adaptations of the halophilic Dead Sea filamentous fungus Eurotium rubrum.</title>
        <authorList>
            <person name="Kis-Papo T."/>
            <person name="Weig A.R."/>
            <person name="Riley R."/>
            <person name="Persoh D."/>
            <person name="Salamov A."/>
            <person name="Sun H."/>
            <person name="Lipzen A."/>
            <person name="Wasser S.P."/>
            <person name="Rambold G."/>
            <person name="Grigoriev I.V."/>
            <person name="Nevo E."/>
        </authorList>
    </citation>
    <scope>NUCLEOTIDE SEQUENCE [LARGE SCALE GENOMIC DNA]</scope>
    <source>
        <strain evidence="3">CBS 135680</strain>
    </source>
</reference>
<evidence type="ECO:0000259" key="1">
    <source>
        <dbReference type="Pfam" id="PF00291"/>
    </source>
</evidence>
<dbReference type="InterPro" id="IPR036052">
    <property type="entry name" value="TrpB-like_PALP_sf"/>
</dbReference>
<dbReference type="AlphaFoldDB" id="A0A017S1P4"/>
<evidence type="ECO:0000313" key="3">
    <source>
        <dbReference type="Proteomes" id="UP000019804"/>
    </source>
</evidence>
<evidence type="ECO:0000313" key="2">
    <source>
        <dbReference type="EMBL" id="EYE90978.1"/>
    </source>
</evidence>
<dbReference type="Pfam" id="PF00291">
    <property type="entry name" value="PALP"/>
    <property type="match status" value="1"/>
</dbReference>
<organism evidence="2 3">
    <name type="scientific">Aspergillus ruber (strain CBS 135680)</name>
    <dbReference type="NCBI Taxonomy" id="1388766"/>
    <lineage>
        <taxon>Eukaryota</taxon>
        <taxon>Fungi</taxon>
        <taxon>Dikarya</taxon>
        <taxon>Ascomycota</taxon>
        <taxon>Pezizomycotina</taxon>
        <taxon>Eurotiomycetes</taxon>
        <taxon>Eurotiomycetidae</taxon>
        <taxon>Eurotiales</taxon>
        <taxon>Aspergillaceae</taxon>
        <taxon>Aspergillus</taxon>
        <taxon>Aspergillus subgen. Aspergillus</taxon>
    </lineage>
</organism>
<dbReference type="InterPro" id="IPR001926">
    <property type="entry name" value="TrpB-like_PALP"/>
</dbReference>
<feature type="domain" description="Tryptophan synthase beta chain-like PALP" evidence="1">
    <location>
        <begin position="12"/>
        <end position="298"/>
    </location>
</feature>
<dbReference type="OrthoDB" id="10259545at2759"/>
<dbReference type="Gene3D" id="3.40.50.1100">
    <property type="match status" value="2"/>
</dbReference>
<sequence length="313" mass="33277">MTAPPPVASALQVIGNTPVVHLRRIVPKNHADVYLKLESVNPTGSYKDRMAKSMIEEAERRGDLKPGMTVVEATGGSTGSSLAYICAIKGYRFRVVSSDAFAPEKLRTMSAFGAEVELIHSPTGTITGDLVPSMARRAREISESGNCYWTNQFTNLDSFVGYEGIGHELVQQFPEGIDTFCGAVGTGGMVMGVSRVLKSQKPETRTVVLEPASSPIITKGRAGSHGVEGIGLGSIPPHLEKSLYDEARAISEDEGRQMCRRLAREEGLLVGTSTGLNVAAALALANELGPGKKVVTVAVDTGLKYLNGNLFSV</sequence>
<dbReference type="STRING" id="1388766.A0A017S1P4"/>
<dbReference type="RefSeq" id="XP_040634668.1">
    <property type="nucleotide sequence ID" value="XM_040786714.1"/>
</dbReference>
<dbReference type="HOGENOM" id="CLU_021018_1_0_1"/>
<accession>A0A017S1P4</accession>